<dbReference type="EMBL" id="JANBVO010000058">
    <property type="protein sequence ID" value="KAJ9132371.1"/>
    <property type="molecule type" value="Genomic_DNA"/>
</dbReference>
<keyword evidence="1" id="KW-0812">Transmembrane</keyword>
<keyword evidence="3" id="KW-1185">Reference proteome</keyword>
<evidence type="ECO:0000313" key="2">
    <source>
        <dbReference type="EMBL" id="KAJ9132371.1"/>
    </source>
</evidence>
<evidence type="ECO:0000313" key="3">
    <source>
        <dbReference type="Proteomes" id="UP001174694"/>
    </source>
</evidence>
<evidence type="ECO:0008006" key="4">
    <source>
        <dbReference type="Google" id="ProtNLM"/>
    </source>
</evidence>
<feature type="transmembrane region" description="Helical" evidence="1">
    <location>
        <begin position="116"/>
        <end position="139"/>
    </location>
</feature>
<keyword evidence="1" id="KW-1133">Transmembrane helix</keyword>
<gene>
    <name evidence="2" type="ORF">NKR23_g11292</name>
</gene>
<evidence type="ECO:0000256" key="1">
    <source>
        <dbReference type="SAM" id="Phobius"/>
    </source>
</evidence>
<dbReference type="PANTHER" id="PTHR42083:SF1">
    <property type="entry name" value="MARVEL DOMAIN-CONTAINING PROTEIN"/>
    <property type="match status" value="1"/>
</dbReference>
<dbReference type="AlphaFoldDB" id="A0AA38VHG9"/>
<sequence length="154" mass="17693">MGLFGMTLSYLLFSIIHFFQFVLAITVCGLYGVDLHRASSHGVHHDSRWVYAEVVGGLSALTAILYLIPFILRFAFVWIWNLVLFILWIALFGVFGKLFIHEDPEGNGDIKRMKSAVWVVLTNALLWLITTVAAFVYWWGHRERRSRFTGRATV</sequence>
<keyword evidence="1" id="KW-0472">Membrane</keyword>
<protein>
    <recommendedName>
        <fullName evidence="4">MARVEL domain-containing protein</fullName>
    </recommendedName>
</protein>
<name>A0AA38VHG9_9PEZI</name>
<dbReference type="PANTHER" id="PTHR42083">
    <property type="entry name" value="MARVEL DOMAIN-CONTAINING PROTEIN"/>
    <property type="match status" value="1"/>
</dbReference>
<feature type="transmembrane region" description="Helical" evidence="1">
    <location>
        <begin position="48"/>
        <end position="68"/>
    </location>
</feature>
<dbReference type="Proteomes" id="UP001174694">
    <property type="component" value="Unassembled WGS sequence"/>
</dbReference>
<organism evidence="2 3">
    <name type="scientific">Pleurostoma richardsiae</name>
    <dbReference type="NCBI Taxonomy" id="41990"/>
    <lineage>
        <taxon>Eukaryota</taxon>
        <taxon>Fungi</taxon>
        <taxon>Dikarya</taxon>
        <taxon>Ascomycota</taxon>
        <taxon>Pezizomycotina</taxon>
        <taxon>Sordariomycetes</taxon>
        <taxon>Sordariomycetidae</taxon>
        <taxon>Calosphaeriales</taxon>
        <taxon>Pleurostomataceae</taxon>
        <taxon>Pleurostoma</taxon>
    </lineage>
</organism>
<feature type="transmembrane region" description="Helical" evidence="1">
    <location>
        <begin position="75"/>
        <end position="96"/>
    </location>
</feature>
<reference evidence="2" key="1">
    <citation type="submission" date="2022-07" db="EMBL/GenBank/DDBJ databases">
        <title>Fungi with potential for degradation of polypropylene.</title>
        <authorList>
            <person name="Gostincar C."/>
        </authorList>
    </citation>
    <scope>NUCLEOTIDE SEQUENCE</scope>
    <source>
        <strain evidence="2">EXF-13308</strain>
    </source>
</reference>
<proteinExistence type="predicted"/>
<comment type="caution">
    <text evidence="2">The sequence shown here is derived from an EMBL/GenBank/DDBJ whole genome shotgun (WGS) entry which is preliminary data.</text>
</comment>
<accession>A0AA38VHG9</accession>